<gene>
    <name evidence="1" type="ORF">AYY17_17015</name>
</gene>
<name>A0A1B8HKZ5_9GAMM</name>
<accession>A0A1B8HKZ5</accession>
<dbReference type="EMBL" id="LZEX01000006">
    <property type="protein sequence ID" value="OBU09924.1"/>
    <property type="molecule type" value="Genomic_DNA"/>
</dbReference>
<protein>
    <submittedName>
        <fullName evidence="1">Uncharacterized protein</fullName>
    </submittedName>
</protein>
<dbReference type="AlphaFoldDB" id="A0A1B8HKZ5"/>
<proteinExistence type="predicted"/>
<organism evidence="1 2">
    <name type="scientific">Morganella psychrotolerans</name>
    <dbReference type="NCBI Taxonomy" id="368603"/>
    <lineage>
        <taxon>Bacteria</taxon>
        <taxon>Pseudomonadati</taxon>
        <taxon>Pseudomonadota</taxon>
        <taxon>Gammaproteobacteria</taxon>
        <taxon>Enterobacterales</taxon>
        <taxon>Morganellaceae</taxon>
        <taxon>Morganella</taxon>
    </lineage>
</organism>
<evidence type="ECO:0000313" key="2">
    <source>
        <dbReference type="Proteomes" id="UP000092247"/>
    </source>
</evidence>
<comment type="caution">
    <text evidence="1">The sequence shown here is derived from an EMBL/GenBank/DDBJ whole genome shotgun (WGS) entry which is preliminary data.</text>
</comment>
<evidence type="ECO:0000313" key="1">
    <source>
        <dbReference type="EMBL" id="OBU09924.1"/>
    </source>
</evidence>
<sequence>MFDFQNKTFIEDNNNYFQSFIESKILDIVLEENPLPELCILNAIYYTNTYDLKISKKLANYVMSTFSKINNERFIKAQHNHFNKVIYEINQLQREIDKLLTKII</sequence>
<reference evidence="1 2" key="1">
    <citation type="submission" date="2016-06" db="EMBL/GenBank/DDBJ databases">
        <authorList>
            <person name="Kjaerup R.B."/>
            <person name="Dalgaard T.S."/>
            <person name="Juul-Madsen H.R."/>
        </authorList>
    </citation>
    <scope>NUCLEOTIDE SEQUENCE [LARGE SCALE GENOMIC DNA]</scope>
    <source>
        <strain evidence="1 2">GCSL-Mp3</strain>
    </source>
</reference>
<dbReference type="Proteomes" id="UP000092247">
    <property type="component" value="Unassembled WGS sequence"/>
</dbReference>